<evidence type="ECO:0000313" key="7">
    <source>
        <dbReference type="EMBL" id="PZO48017.1"/>
    </source>
</evidence>
<evidence type="ECO:0000313" key="8">
    <source>
        <dbReference type="Proteomes" id="UP000249794"/>
    </source>
</evidence>
<keyword evidence="2" id="KW-0442">Lipid degradation</keyword>
<dbReference type="EMBL" id="QBMP01000251">
    <property type="protein sequence ID" value="PZO48017.1"/>
    <property type="molecule type" value="Genomic_DNA"/>
</dbReference>
<dbReference type="GO" id="GO:0016042">
    <property type="term" value="P:lipid catabolic process"/>
    <property type="evidence" value="ECO:0007669"/>
    <property type="project" value="UniProtKB-KW"/>
</dbReference>
<keyword evidence="3" id="KW-0443">Lipid metabolism</keyword>
<gene>
    <name evidence="7" type="ORF">DCF15_18345</name>
</gene>
<proteinExistence type="predicted"/>
<evidence type="ECO:0008006" key="9">
    <source>
        <dbReference type="Google" id="ProtNLM"/>
    </source>
</evidence>
<dbReference type="InterPro" id="IPR029058">
    <property type="entry name" value="AB_hydrolase_fold"/>
</dbReference>
<keyword evidence="1" id="KW-0378">Hydrolase</keyword>
<dbReference type="Gene3D" id="3.40.50.1820">
    <property type="entry name" value="alpha/beta hydrolase"/>
    <property type="match status" value="1"/>
</dbReference>
<dbReference type="AlphaFoldDB" id="A0A2W4WY62"/>
<dbReference type="SUPFAM" id="SSF53474">
    <property type="entry name" value="alpha/beta-Hydrolases"/>
    <property type="match status" value="1"/>
</dbReference>
<evidence type="ECO:0000256" key="1">
    <source>
        <dbReference type="ARBA" id="ARBA00022801"/>
    </source>
</evidence>
<dbReference type="InterPro" id="IPR000073">
    <property type="entry name" value="AB_hydrolase_1"/>
</dbReference>
<dbReference type="Pfam" id="PF07176">
    <property type="entry name" value="DUF1400"/>
    <property type="match status" value="1"/>
</dbReference>
<feature type="domain" description="AB hydrolase-1" evidence="6">
    <location>
        <begin position="242"/>
        <end position="442"/>
    </location>
</feature>
<feature type="compositionally biased region" description="Low complexity" evidence="4">
    <location>
        <begin position="557"/>
        <end position="572"/>
    </location>
</feature>
<feature type="region of interest" description="Disordered" evidence="4">
    <location>
        <begin position="557"/>
        <end position="579"/>
    </location>
</feature>
<evidence type="ECO:0000256" key="2">
    <source>
        <dbReference type="ARBA" id="ARBA00022963"/>
    </source>
</evidence>
<dbReference type="InterPro" id="IPR010802">
    <property type="entry name" value="DUF1400"/>
</dbReference>
<dbReference type="PANTHER" id="PTHR10272">
    <property type="entry name" value="PLATELET-ACTIVATING FACTOR ACETYLHYDROLASE"/>
    <property type="match status" value="1"/>
</dbReference>
<evidence type="ECO:0000259" key="5">
    <source>
        <dbReference type="Pfam" id="PF07176"/>
    </source>
</evidence>
<evidence type="ECO:0000256" key="3">
    <source>
        <dbReference type="ARBA" id="ARBA00023098"/>
    </source>
</evidence>
<feature type="domain" description="DUF1400" evidence="5">
    <location>
        <begin position="39"/>
        <end position="157"/>
    </location>
</feature>
<reference evidence="8" key="1">
    <citation type="submission" date="2018-04" db="EMBL/GenBank/DDBJ databases">
        <authorList>
            <person name="Cornet L."/>
        </authorList>
    </citation>
    <scope>NUCLEOTIDE SEQUENCE [LARGE SCALE GENOMIC DNA]</scope>
</reference>
<dbReference type="Pfam" id="PF12697">
    <property type="entry name" value="Abhydrolase_6"/>
    <property type="match status" value="1"/>
</dbReference>
<dbReference type="Proteomes" id="UP000249794">
    <property type="component" value="Unassembled WGS sequence"/>
</dbReference>
<comment type="caution">
    <text evidence="7">The sequence shown here is derived from an EMBL/GenBank/DDBJ whole genome shotgun (WGS) entry which is preliminary data.</text>
</comment>
<sequence length="579" mass="62317">MPPLTRRLSRLSNLLIGTCLSGLLPLMTLPLMTAKPAAAAERVVLTYGFFEVPVTVEALRAYSDRGEISRELSFYFRLLSDEQRSQFRQVLQARQDVSPVQISKFLYSSIGAIIQTAGRLDGAKGLRSALVLAAAEPEGLSVIGLIEKFPTSAIRIDAQRGLRAFGEFTQLINDTNRAINTIAAQSEAASANTLSAQDITALTEPGPYAVTMQTLMIEDSQRGRSLTTDLYLPETVNNAPLVVISHGLAGDRKGFIYIAEHLASHGFAVAALDHPGSDRRQLEDLLRGFNDEISEPTEFSDRPRDISYLLAELTRMNTANGPIASRLDMNRIGIIGHSFGGYTALAVGGAQLNFDNLQANCASEDFIFNAANPSMLLQCTALAAPEQFSETLRDPRIRAVMALNPVTSSLFGPAGFSQLAVPSLIVSGTSDPVAPALLEQIQPFIWLNESTATQPPDATTPTPDHYLALIQGGSHIYDPIDFEGTDPALSSQLVNADIPLAYSYLKALSLGFLEAELNQNSAYRDALNNASIAQIGQEPLPLYIVSMLTSAMLQPVTEPAPTDTAPTETVPDAVTDAPQ</sequence>
<name>A0A2W4WY62_9CYAN</name>
<evidence type="ECO:0000259" key="6">
    <source>
        <dbReference type="Pfam" id="PF12697"/>
    </source>
</evidence>
<protein>
    <recommendedName>
        <fullName evidence="9">Dienelactone hydrolase</fullName>
    </recommendedName>
</protein>
<dbReference type="PANTHER" id="PTHR10272:SF13">
    <property type="entry name" value="POLY(ETHYLENE TEREPHTHALATE) HYDROLASE"/>
    <property type="match status" value="1"/>
</dbReference>
<dbReference type="GO" id="GO:0003847">
    <property type="term" value="F:1-alkyl-2-acetylglycerophosphocholine esterase activity"/>
    <property type="evidence" value="ECO:0007669"/>
    <property type="project" value="TreeGrafter"/>
</dbReference>
<accession>A0A2W4WY62</accession>
<organism evidence="7 8">
    <name type="scientific">Phormidesmis priestleyi</name>
    <dbReference type="NCBI Taxonomy" id="268141"/>
    <lineage>
        <taxon>Bacteria</taxon>
        <taxon>Bacillati</taxon>
        <taxon>Cyanobacteriota</taxon>
        <taxon>Cyanophyceae</taxon>
        <taxon>Leptolyngbyales</taxon>
        <taxon>Leptolyngbyaceae</taxon>
        <taxon>Phormidesmis</taxon>
    </lineage>
</organism>
<reference evidence="7 8" key="2">
    <citation type="submission" date="2018-06" db="EMBL/GenBank/DDBJ databases">
        <title>Metagenomic assembly of (sub)arctic Cyanobacteria and their associated microbiome from non-axenic cultures.</title>
        <authorList>
            <person name="Baurain D."/>
        </authorList>
    </citation>
    <scope>NUCLEOTIDE SEQUENCE [LARGE SCALE GENOMIC DNA]</scope>
    <source>
        <strain evidence="7">ULC027bin1</strain>
    </source>
</reference>
<evidence type="ECO:0000256" key="4">
    <source>
        <dbReference type="SAM" id="MobiDB-lite"/>
    </source>
</evidence>